<dbReference type="Proteomes" id="UP000655225">
    <property type="component" value="Unassembled WGS sequence"/>
</dbReference>
<keyword evidence="1" id="KW-0805">Transcription regulation</keyword>
<sequence>MVGSGASDRSKEAVGMMALHEALRNVCLSSDWTYSVFWTIRPRPRSRGGNGCKVGDENGSLMLMWEDGFCRGRVTECLEEIDGEDPVRKAFSKMSIQLYNYGEGWVLGRLMGKVASDKCHKWVFKEPSECEPNISNYWQSSFDALPPEWTDQFNSGIQTIAVIQAGHGLLQLGSCKILPEDLHFVLRMRHTFESLGYQSGFYLSQLFSSNRTTSSAPSKQSASPIRPPAPIFNWSQRPIPSGTSVVASPNFQNSARLGLQQAKDESHQFRLPHSSDNQIEDMMADHDSDIKWPNGLSFFNALTGRTDDTKLLFGPEGLGNKPDQQQHPLVLGGKNSSSAMNLCAKADDSKALSEASNLQSHHGIRSDNTGSANANEYLSLENQSNSVKRMESKFKRSFTLPARMASSSSSSSLDHHPHHPVDYRSTEAGIYSDIMETFLE</sequence>
<evidence type="ECO:0000256" key="2">
    <source>
        <dbReference type="ARBA" id="ARBA00023163"/>
    </source>
</evidence>
<accession>A0A834ZKI1</accession>
<evidence type="ECO:0000259" key="4">
    <source>
        <dbReference type="Pfam" id="PF14215"/>
    </source>
</evidence>
<dbReference type="AlphaFoldDB" id="A0A834ZKI1"/>
<keyword evidence="2" id="KW-0804">Transcription</keyword>
<feature type="domain" description="Transcription factor MYC/MYB N-terminal" evidence="4">
    <location>
        <begin position="86"/>
        <end position="192"/>
    </location>
</feature>
<protein>
    <recommendedName>
        <fullName evidence="4">Transcription factor MYC/MYB N-terminal domain-containing protein</fullName>
    </recommendedName>
</protein>
<proteinExistence type="predicted"/>
<evidence type="ECO:0000313" key="5">
    <source>
        <dbReference type="EMBL" id="KAF8409214.1"/>
    </source>
</evidence>
<dbReference type="OMA" id="EPRMEDM"/>
<dbReference type="InterPro" id="IPR025610">
    <property type="entry name" value="MYC/MYB_N"/>
</dbReference>
<dbReference type="InterPro" id="IPR044170">
    <property type="entry name" value="RSS3-like"/>
</dbReference>
<organism evidence="5 6">
    <name type="scientific">Tetracentron sinense</name>
    <name type="common">Spur-leaf</name>
    <dbReference type="NCBI Taxonomy" id="13715"/>
    <lineage>
        <taxon>Eukaryota</taxon>
        <taxon>Viridiplantae</taxon>
        <taxon>Streptophyta</taxon>
        <taxon>Embryophyta</taxon>
        <taxon>Tracheophyta</taxon>
        <taxon>Spermatophyta</taxon>
        <taxon>Magnoliopsida</taxon>
        <taxon>Trochodendrales</taxon>
        <taxon>Trochodendraceae</taxon>
        <taxon>Tetracentron</taxon>
    </lineage>
</organism>
<feature type="compositionally biased region" description="Polar residues" evidence="3">
    <location>
        <begin position="213"/>
        <end position="223"/>
    </location>
</feature>
<dbReference type="PANTHER" id="PTHR47375:SF1">
    <property type="entry name" value="GB|AAF34833.1"/>
    <property type="match status" value="1"/>
</dbReference>
<evidence type="ECO:0000256" key="1">
    <source>
        <dbReference type="ARBA" id="ARBA00023015"/>
    </source>
</evidence>
<comment type="caution">
    <text evidence="5">The sequence shown here is derived from an EMBL/GenBank/DDBJ whole genome shotgun (WGS) entry which is preliminary data.</text>
</comment>
<feature type="region of interest" description="Disordered" evidence="3">
    <location>
        <begin position="213"/>
        <end position="232"/>
    </location>
</feature>
<dbReference type="PANTHER" id="PTHR47375">
    <property type="entry name" value="GB|AAF34833.1"/>
    <property type="match status" value="1"/>
</dbReference>
<dbReference type="EMBL" id="JABCRI010000003">
    <property type="protein sequence ID" value="KAF8409214.1"/>
    <property type="molecule type" value="Genomic_DNA"/>
</dbReference>
<dbReference type="Pfam" id="PF14215">
    <property type="entry name" value="bHLH-MYC_N"/>
    <property type="match status" value="2"/>
</dbReference>
<evidence type="ECO:0000313" key="6">
    <source>
        <dbReference type="Proteomes" id="UP000655225"/>
    </source>
</evidence>
<gene>
    <name evidence="5" type="ORF">HHK36_005288</name>
</gene>
<evidence type="ECO:0000256" key="3">
    <source>
        <dbReference type="SAM" id="MobiDB-lite"/>
    </source>
</evidence>
<reference evidence="5 6" key="1">
    <citation type="submission" date="2020-04" db="EMBL/GenBank/DDBJ databases">
        <title>Plant Genome Project.</title>
        <authorList>
            <person name="Zhang R.-G."/>
        </authorList>
    </citation>
    <scope>NUCLEOTIDE SEQUENCE [LARGE SCALE GENOMIC DNA]</scope>
    <source>
        <strain evidence="5">YNK0</strain>
        <tissue evidence="5">Leaf</tissue>
    </source>
</reference>
<name>A0A834ZKI1_TETSI</name>
<feature type="domain" description="Transcription factor MYC/MYB N-terminal" evidence="4">
    <location>
        <begin position="19"/>
        <end position="75"/>
    </location>
</feature>
<keyword evidence="6" id="KW-1185">Reference proteome</keyword>
<dbReference type="OrthoDB" id="1922567at2759"/>